<dbReference type="InterPro" id="IPR052733">
    <property type="entry name" value="Chloroplast_QOR"/>
</dbReference>
<dbReference type="SUPFAM" id="SSF50129">
    <property type="entry name" value="GroES-like"/>
    <property type="match status" value="1"/>
</dbReference>
<reference evidence="2 3" key="1">
    <citation type="submission" date="2016-07" db="EMBL/GenBank/DDBJ databases">
        <title>Draft genome of the white-rot fungus Obba rivulosa 3A-2.</title>
        <authorList>
            <consortium name="DOE Joint Genome Institute"/>
            <person name="Miettinen O."/>
            <person name="Riley R."/>
            <person name="Acob R."/>
            <person name="Barry K."/>
            <person name="Cullen D."/>
            <person name="De Vries R."/>
            <person name="Hainaut M."/>
            <person name="Hatakka A."/>
            <person name="Henrissat B."/>
            <person name="Hilden K."/>
            <person name="Kuo R."/>
            <person name="Labutti K."/>
            <person name="Lipzen A."/>
            <person name="Makela M.R."/>
            <person name="Sandor L."/>
            <person name="Spatafora J.W."/>
            <person name="Grigoriev I.V."/>
            <person name="Hibbett D.S."/>
        </authorList>
    </citation>
    <scope>NUCLEOTIDE SEQUENCE [LARGE SCALE GENOMIC DNA]</scope>
    <source>
        <strain evidence="2 3">3A-2</strain>
    </source>
</reference>
<evidence type="ECO:0000259" key="1">
    <source>
        <dbReference type="SMART" id="SM00829"/>
    </source>
</evidence>
<dbReference type="Proteomes" id="UP000250043">
    <property type="component" value="Unassembled WGS sequence"/>
</dbReference>
<proteinExistence type="predicted"/>
<dbReference type="OrthoDB" id="3509362at2759"/>
<dbReference type="PANTHER" id="PTHR44013">
    <property type="entry name" value="ZINC-TYPE ALCOHOL DEHYDROGENASE-LIKE PROTEIN C16A3.02C"/>
    <property type="match status" value="1"/>
</dbReference>
<dbReference type="Gene3D" id="3.40.50.720">
    <property type="entry name" value="NAD(P)-binding Rossmann-like Domain"/>
    <property type="match status" value="1"/>
</dbReference>
<dbReference type="GO" id="GO:0016491">
    <property type="term" value="F:oxidoreductase activity"/>
    <property type="evidence" value="ECO:0007669"/>
    <property type="project" value="InterPro"/>
</dbReference>
<evidence type="ECO:0000313" key="2">
    <source>
        <dbReference type="EMBL" id="OCH92073.1"/>
    </source>
</evidence>
<dbReference type="InterPro" id="IPR011032">
    <property type="entry name" value="GroES-like_sf"/>
</dbReference>
<keyword evidence="3" id="KW-1185">Reference proteome</keyword>
<dbReference type="InterPro" id="IPR020843">
    <property type="entry name" value="ER"/>
</dbReference>
<dbReference type="Pfam" id="PF13602">
    <property type="entry name" value="ADH_zinc_N_2"/>
    <property type="match status" value="1"/>
</dbReference>
<protein>
    <submittedName>
        <fullName evidence="2">NAD(P)-binding protein</fullName>
    </submittedName>
</protein>
<sequence>MSATPSTQRAWRVVRKGYPSKALRLENLPVPTQLSSGEVLVKIQAASLNPVGYKLMGLLPNFLAKRPHVAEFDLAGVIIDGNGTKWKAGDAVYGNIPFSQVKKTRQGALAEYARLPAVNLLPRPPHVTPTQAAGLPTAGFTAYQCLFQHGALKKGQSIFVNGGSTSVGAFAIQLAKAAGCTVTASASAKNEQYVRGLGADEFFDYTKAPLHEQLVNAPPAQKYQVFVEAAGLVDPALYTHSEAYLAPDGVFVSMGPQPKGFDIVGIAKLAWGVFMKPTWLGGTKRKFMIMSVELNEAEMQAFNKLVEEEKVKTPVDSVYAFQDTLKAYERIMTGRATGKIIVKVDPDAE</sequence>
<dbReference type="Gene3D" id="3.90.180.10">
    <property type="entry name" value="Medium-chain alcohol dehydrogenases, catalytic domain"/>
    <property type="match status" value="1"/>
</dbReference>
<accession>A0A8E2AW08</accession>
<dbReference type="SUPFAM" id="SSF51735">
    <property type="entry name" value="NAD(P)-binding Rossmann-fold domains"/>
    <property type="match status" value="1"/>
</dbReference>
<dbReference type="EMBL" id="KV722375">
    <property type="protein sequence ID" value="OCH92073.1"/>
    <property type="molecule type" value="Genomic_DNA"/>
</dbReference>
<dbReference type="SMART" id="SM00829">
    <property type="entry name" value="PKS_ER"/>
    <property type="match status" value="1"/>
</dbReference>
<dbReference type="InterPro" id="IPR013154">
    <property type="entry name" value="ADH-like_N"/>
</dbReference>
<evidence type="ECO:0000313" key="3">
    <source>
        <dbReference type="Proteomes" id="UP000250043"/>
    </source>
</evidence>
<feature type="domain" description="Enoyl reductase (ER)" evidence="1">
    <location>
        <begin position="20"/>
        <end position="342"/>
    </location>
</feature>
<dbReference type="PANTHER" id="PTHR44013:SF1">
    <property type="entry name" value="ZINC-TYPE ALCOHOL DEHYDROGENASE-LIKE PROTEIN C16A3.02C"/>
    <property type="match status" value="1"/>
</dbReference>
<dbReference type="Pfam" id="PF08240">
    <property type="entry name" value="ADH_N"/>
    <property type="match status" value="1"/>
</dbReference>
<dbReference type="CDD" id="cd08267">
    <property type="entry name" value="MDR1"/>
    <property type="match status" value="1"/>
</dbReference>
<name>A0A8E2AW08_9APHY</name>
<dbReference type="InterPro" id="IPR036291">
    <property type="entry name" value="NAD(P)-bd_dom_sf"/>
</dbReference>
<gene>
    <name evidence="2" type="ORF">OBBRIDRAFT_870173</name>
</gene>
<organism evidence="2 3">
    <name type="scientific">Obba rivulosa</name>
    <dbReference type="NCBI Taxonomy" id="1052685"/>
    <lineage>
        <taxon>Eukaryota</taxon>
        <taxon>Fungi</taxon>
        <taxon>Dikarya</taxon>
        <taxon>Basidiomycota</taxon>
        <taxon>Agaricomycotina</taxon>
        <taxon>Agaricomycetes</taxon>
        <taxon>Polyporales</taxon>
        <taxon>Gelatoporiaceae</taxon>
        <taxon>Obba</taxon>
    </lineage>
</organism>
<dbReference type="AlphaFoldDB" id="A0A8E2AW08"/>